<organism evidence="1 2">
    <name type="scientific">Lachnellula arida</name>
    <dbReference type="NCBI Taxonomy" id="1316785"/>
    <lineage>
        <taxon>Eukaryota</taxon>
        <taxon>Fungi</taxon>
        <taxon>Dikarya</taxon>
        <taxon>Ascomycota</taxon>
        <taxon>Pezizomycotina</taxon>
        <taxon>Leotiomycetes</taxon>
        <taxon>Helotiales</taxon>
        <taxon>Lachnaceae</taxon>
        <taxon>Lachnellula</taxon>
    </lineage>
</organism>
<dbReference type="Proteomes" id="UP000469559">
    <property type="component" value="Unassembled WGS sequence"/>
</dbReference>
<dbReference type="AlphaFoldDB" id="A0A8T9BD10"/>
<sequence length="122" mass="13444">MLADSGIELVDVRSVLDHSLKVLQTFEKASLMSRKACNCISGFLRLFDTLGSEQPMAAALDATQEGEPAADVLVDSSWTMAENMSMVPENLFSQYVAQSADEFLFQYSDTTFLDGDMDIGWD</sequence>
<evidence type="ECO:0000313" key="1">
    <source>
        <dbReference type="EMBL" id="TVY17261.1"/>
    </source>
</evidence>
<proteinExistence type="predicted"/>
<dbReference type="EMBL" id="QGMF01000273">
    <property type="protein sequence ID" value="TVY17261.1"/>
    <property type="molecule type" value="Genomic_DNA"/>
</dbReference>
<keyword evidence="2" id="KW-1185">Reference proteome</keyword>
<reference evidence="1 2" key="1">
    <citation type="submission" date="2018-05" db="EMBL/GenBank/DDBJ databases">
        <title>Whole genome sequencing for identification of molecular markers to develop diagnostic detection tools for the regulated plant pathogen Lachnellula willkommii.</title>
        <authorList>
            <person name="Giroux E."/>
            <person name="Bilodeau G."/>
        </authorList>
    </citation>
    <scope>NUCLEOTIDE SEQUENCE [LARGE SCALE GENOMIC DNA]</scope>
    <source>
        <strain evidence="1 2">CBS 203.66</strain>
    </source>
</reference>
<accession>A0A8T9BD10</accession>
<evidence type="ECO:0000313" key="2">
    <source>
        <dbReference type="Proteomes" id="UP000469559"/>
    </source>
</evidence>
<protein>
    <submittedName>
        <fullName evidence="1">Uncharacterized protein</fullName>
    </submittedName>
</protein>
<name>A0A8T9BD10_9HELO</name>
<comment type="caution">
    <text evidence="1">The sequence shown here is derived from an EMBL/GenBank/DDBJ whole genome shotgun (WGS) entry which is preliminary data.</text>
</comment>
<gene>
    <name evidence="1" type="ORF">LARI1_G003983</name>
</gene>
<dbReference type="OrthoDB" id="3364175at2759"/>